<dbReference type="Gene3D" id="3.40.50.1980">
    <property type="entry name" value="Nitrogenase molybdenum iron protein domain"/>
    <property type="match status" value="2"/>
</dbReference>
<evidence type="ECO:0000313" key="6">
    <source>
        <dbReference type="EMBL" id="MBM9460282.1"/>
    </source>
</evidence>
<dbReference type="InterPro" id="IPR006127">
    <property type="entry name" value="ZnuA-like"/>
</dbReference>
<evidence type="ECO:0000256" key="1">
    <source>
        <dbReference type="ARBA" id="ARBA00011028"/>
    </source>
</evidence>
<name>A0A938Y6T9_9ACTN</name>
<keyword evidence="7" id="KW-1185">Reference proteome</keyword>
<dbReference type="Proteomes" id="UP000663791">
    <property type="component" value="Unassembled WGS sequence"/>
</dbReference>
<comment type="caution">
    <text evidence="6">The sequence shown here is derived from an EMBL/GenBank/DDBJ whole genome shotgun (WGS) entry which is preliminary data.</text>
</comment>
<dbReference type="RefSeq" id="WP_205291603.1">
    <property type="nucleotide sequence ID" value="NZ_CP074406.1"/>
</dbReference>
<dbReference type="PROSITE" id="PS51257">
    <property type="entry name" value="PROKAR_LIPOPROTEIN"/>
    <property type="match status" value="1"/>
</dbReference>
<proteinExistence type="inferred from homology"/>
<feature type="signal peptide" evidence="5">
    <location>
        <begin position="1"/>
        <end position="21"/>
    </location>
</feature>
<dbReference type="GO" id="GO:0046872">
    <property type="term" value="F:metal ion binding"/>
    <property type="evidence" value="ECO:0007669"/>
    <property type="project" value="InterPro"/>
</dbReference>
<organism evidence="6 7">
    <name type="scientific">Nocardioides faecalis</name>
    <dbReference type="NCBI Taxonomy" id="2803858"/>
    <lineage>
        <taxon>Bacteria</taxon>
        <taxon>Bacillati</taxon>
        <taxon>Actinomycetota</taxon>
        <taxon>Actinomycetes</taxon>
        <taxon>Propionibacteriales</taxon>
        <taxon>Nocardioidaceae</taxon>
        <taxon>Nocardioides</taxon>
    </lineage>
</organism>
<dbReference type="SUPFAM" id="SSF53807">
    <property type="entry name" value="Helical backbone' metal receptor"/>
    <property type="match status" value="1"/>
</dbReference>
<evidence type="ECO:0000313" key="7">
    <source>
        <dbReference type="Proteomes" id="UP000663791"/>
    </source>
</evidence>
<dbReference type="GO" id="GO:0030001">
    <property type="term" value="P:metal ion transport"/>
    <property type="evidence" value="ECO:0007669"/>
    <property type="project" value="InterPro"/>
</dbReference>
<comment type="similarity">
    <text evidence="1">Belongs to the bacterial solute-binding protein 9 family.</text>
</comment>
<evidence type="ECO:0000256" key="5">
    <source>
        <dbReference type="SAM" id="SignalP"/>
    </source>
</evidence>
<sequence length="316" mass="33724">MRFLPALAALVLLGAGCSALDDDPAGDGEVRVAAATYPLAWVAERLSEGTGTKVDLLTRPGGEAHDLELGVQETALVADADLVVLQGGFQPAVEETVAQNATGRVLDAADVVDLVAIDESHEEHAAHDGHGDEHAEESHDHHGHGDTDPHFWLDPIRMVALGEEVADLLAAVDPEHAERYRENLETLRTDLVDLDETWTAGLERCARDTIVVSHDAFGYLEKYGLEVASIVGLSPDAEPTGAALGELQQLIRREGITTVFSEPLKPALGKNLARDLGLTEGVLDPIEGLSKDSSDEDYLSLMEANLEAIRAANGCR</sequence>
<evidence type="ECO:0000256" key="4">
    <source>
        <dbReference type="SAM" id="MobiDB-lite"/>
    </source>
</evidence>
<dbReference type="EMBL" id="JAERTX010000008">
    <property type="protein sequence ID" value="MBM9460282.1"/>
    <property type="molecule type" value="Genomic_DNA"/>
</dbReference>
<dbReference type="InterPro" id="IPR050492">
    <property type="entry name" value="Bact_metal-bind_prot9"/>
</dbReference>
<dbReference type="Pfam" id="PF01297">
    <property type="entry name" value="ZnuA"/>
    <property type="match status" value="1"/>
</dbReference>
<dbReference type="PANTHER" id="PTHR42953:SF3">
    <property type="entry name" value="HIGH-AFFINITY ZINC UPTAKE SYSTEM PROTEIN ZNUA"/>
    <property type="match status" value="1"/>
</dbReference>
<protein>
    <submittedName>
        <fullName evidence="6">Zinc ABC transporter substrate-binding protein</fullName>
    </submittedName>
</protein>
<reference evidence="6" key="1">
    <citation type="submission" date="2021-01" db="EMBL/GenBank/DDBJ databases">
        <title>Novel species in genus Nocardioides.</title>
        <authorList>
            <person name="Zhang G."/>
        </authorList>
    </citation>
    <scope>NUCLEOTIDE SEQUENCE</scope>
    <source>
        <strain evidence="6">Zg-536</strain>
    </source>
</reference>
<gene>
    <name evidence="6" type="ORF">JK386_10245</name>
</gene>
<accession>A0A938Y6T9</accession>
<dbReference type="PANTHER" id="PTHR42953">
    <property type="entry name" value="HIGH-AFFINITY ZINC UPTAKE SYSTEM PROTEIN ZNUA-RELATED"/>
    <property type="match status" value="1"/>
</dbReference>
<evidence type="ECO:0000256" key="2">
    <source>
        <dbReference type="ARBA" id="ARBA00022448"/>
    </source>
</evidence>
<evidence type="ECO:0000256" key="3">
    <source>
        <dbReference type="ARBA" id="ARBA00022729"/>
    </source>
</evidence>
<keyword evidence="2" id="KW-0813">Transport</keyword>
<keyword evidence="3 5" id="KW-0732">Signal</keyword>
<feature type="region of interest" description="Disordered" evidence="4">
    <location>
        <begin position="122"/>
        <end position="148"/>
    </location>
</feature>
<feature type="chain" id="PRO_5038821550" evidence="5">
    <location>
        <begin position="22"/>
        <end position="316"/>
    </location>
</feature>
<dbReference type="AlphaFoldDB" id="A0A938Y6T9"/>